<feature type="region of interest" description="Disordered" evidence="1">
    <location>
        <begin position="1"/>
        <end position="86"/>
    </location>
</feature>
<organism evidence="2 3">
    <name type="scientific">Neurospora tetraspora</name>
    <dbReference type="NCBI Taxonomy" id="94610"/>
    <lineage>
        <taxon>Eukaryota</taxon>
        <taxon>Fungi</taxon>
        <taxon>Dikarya</taxon>
        <taxon>Ascomycota</taxon>
        <taxon>Pezizomycotina</taxon>
        <taxon>Sordariomycetes</taxon>
        <taxon>Sordariomycetidae</taxon>
        <taxon>Sordariales</taxon>
        <taxon>Sordariaceae</taxon>
        <taxon>Neurospora</taxon>
    </lineage>
</organism>
<gene>
    <name evidence="2" type="ORF">B0H65DRAFT_417614</name>
</gene>
<protein>
    <submittedName>
        <fullName evidence="2">Uncharacterized protein</fullName>
    </submittedName>
</protein>
<reference evidence="2" key="2">
    <citation type="submission" date="2023-06" db="EMBL/GenBank/DDBJ databases">
        <authorList>
            <consortium name="Lawrence Berkeley National Laboratory"/>
            <person name="Haridas S."/>
            <person name="Hensen N."/>
            <person name="Bonometti L."/>
            <person name="Westerberg I."/>
            <person name="Brannstrom I.O."/>
            <person name="Guillou S."/>
            <person name="Cros-Aarteil S."/>
            <person name="Calhoun S."/>
            <person name="Kuo A."/>
            <person name="Mondo S."/>
            <person name="Pangilinan J."/>
            <person name="Riley R."/>
            <person name="Labutti K."/>
            <person name="Andreopoulos B."/>
            <person name="Lipzen A."/>
            <person name="Chen C."/>
            <person name="Yanf M."/>
            <person name="Daum C."/>
            <person name="Ng V."/>
            <person name="Clum A."/>
            <person name="Steindorff A."/>
            <person name="Ohm R."/>
            <person name="Martin F."/>
            <person name="Silar P."/>
            <person name="Natvig D."/>
            <person name="Lalanne C."/>
            <person name="Gautier V."/>
            <person name="Ament-Velasquez S.L."/>
            <person name="Kruys A."/>
            <person name="Hutchinson M.I."/>
            <person name="Powell A.J."/>
            <person name="Barry K."/>
            <person name="Miller A.N."/>
            <person name="Grigoriev I.V."/>
            <person name="Debuchy R."/>
            <person name="Gladieux P."/>
            <person name="Thoren M.H."/>
            <person name="Johannesson H."/>
        </authorList>
    </citation>
    <scope>NUCLEOTIDE SEQUENCE</scope>
    <source>
        <strain evidence="2">CBS 560.94</strain>
    </source>
</reference>
<dbReference type="GeneID" id="87861253"/>
<proteinExistence type="predicted"/>
<reference evidence="2" key="1">
    <citation type="journal article" date="2023" name="Mol. Phylogenet. Evol.">
        <title>Genome-scale phylogeny and comparative genomics of the fungal order Sordariales.</title>
        <authorList>
            <person name="Hensen N."/>
            <person name="Bonometti L."/>
            <person name="Westerberg I."/>
            <person name="Brannstrom I.O."/>
            <person name="Guillou S."/>
            <person name="Cros-Aarteil S."/>
            <person name="Calhoun S."/>
            <person name="Haridas S."/>
            <person name="Kuo A."/>
            <person name="Mondo S."/>
            <person name="Pangilinan J."/>
            <person name="Riley R."/>
            <person name="LaButti K."/>
            <person name="Andreopoulos B."/>
            <person name="Lipzen A."/>
            <person name="Chen C."/>
            <person name="Yan M."/>
            <person name="Daum C."/>
            <person name="Ng V."/>
            <person name="Clum A."/>
            <person name="Steindorff A."/>
            <person name="Ohm R.A."/>
            <person name="Martin F."/>
            <person name="Silar P."/>
            <person name="Natvig D.O."/>
            <person name="Lalanne C."/>
            <person name="Gautier V."/>
            <person name="Ament-Velasquez S.L."/>
            <person name="Kruys A."/>
            <person name="Hutchinson M.I."/>
            <person name="Powell A.J."/>
            <person name="Barry K."/>
            <person name="Miller A.N."/>
            <person name="Grigoriev I.V."/>
            <person name="Debuchy R."/>
            <person name="Gladieux P."/>
            <person name="Hiltunen Thoren M."/>
            <person name="Johannesson H."/>
        </authorList>
    </citation>
    <scope>NUCLEOTIDE SEQUENCE</scope>
    <source>
        <strain evidence="2">CBS 560.94</strain>
    </source>
</reference>
<sequence>MFIDAQAVDGHTSCGPSEDTSLPKEEATHSPPDNAEHDGSSETSKVSMIVHNGSISEGAASPRVSSADSPAQNVSESITEDSRTTSYVTECQADHSRLFEAKHNNSNVIEDRQAEMAARLVTMMMPLEGLVDRYPAIIIEATEELID</sequence>
<dbReference type="RefSeq" id="XP_062686685.1">
    <property type="nucleotide sequence ID" value="XM_062824099.1"/>
</dbReference>
<feature type="compositionally biased region" description="Polar residues" evidence="1">
    <location>
        <begin position="63"/>
        <end position="77"/>
    </location>
</feature>
<accession>A0AAE0JP90</accession>
<name>A0AAE0JP90_9PEZI</name>
<evidence type="ECO:0000313" key="2">
    <source>
        <dbReference type="EMBL" id="KAK3355307.1"/>
    </source>
</evidence>
<keyword evidence="3" id="KW-1185">Reference proteome</keyword>
<feature type="compositionally biased region" description="Basic and acidic residues" evidence="1">
    <location>
        <begin position="21"/>
        <end position="40"/>
    </location>
</feature>
<dbReference type="AlphaFoldDB" id="A0AAE0JP90"/>
<evidence type="ECO:0000313" key="3">
    <source>
        <dbReference type="Proteomes" id="UP001278500"/>
    </source>
</evidence>
<comment type="caution">
    <text evidence="2">The sequence shown here is derived from an EMBL/GenBank/DDBJ whole genome shotgun (WGS) entry which is preliminary data.</text>
</comment>
<dbReference type="EMBL" id="JAUEPP010000001">
    <property type="protein sequence ID" value="KAK3355307.1"/>
    <property type="molecule type" value="Genomic_DNA"/>
</dbReference>
<dbReference type="Proteomes" id="UP001278500">
    <property type="component" value="Unassembled WGS sequence"/>
</dbReference>
<evidence type="ECO:0000256" key="1">
    <source>
        <dbReference type="SAM" id="MobiDB-lite"/>
    </source>
</evidence>